<comment type="cofactor">
    <cofactor evidence="2">
        <name>pyridoxal 5'-phosphate</name>
        <dbReference type="ChEBI" id="CHEBI:597326"/>
    </cofactor>
</comment>
<dbReference type="InterPro" id="IPR049943">
    <property type="entry name" value="Ser_HO-MeTrfase-like"/>
</dbReference>
<dbReference type="PANTHER" id="PTHR11680:SF63">
    <property type="entry name" value="SERINE HYDROXYMETHYLTRANSFERASE 3, CHLOROPLASTIC"/>
    <property type="match status" value="1"/>
</dbReference>
<dbReference type="GO" id="GO:0004372">
    <property type="term" value="F:glycine hydroxymethyltransferase activity"/>
    <property type="evidence" value="ECO:0007669"/>
    <property type="project" value="UniProtKB-EC"/>
</dbReference>
<evidence type="ECO:0000259" key="4">
    <source>
        <dbReference type="Pfam" id="PF00464"/>
    </source>
</evidence>
<dbReference type="GO" id="GO:0046653">
    <property type="term" value="P:tetrahydrofolate metabolic process"/>
    <property type="evidence" value="ECO:0007669"/>
    <property type="project" value="TreeGrafter"/>
</dbReference>
<feature type="domain" description="Serine hydroxymethyltransferase-like" evidence="4">
    <location>
        <begin position="2"/>
        <end position="82"/>
    </location>
</feature>
<sequence>MELGYKLVSGGTENHLALVDLRPMGIDGARSEKVLDLASITLNKNAVHGDKSARNPGGVRIGSPALTTRGFGEVEFVKVADFLHEGIQIAVHAKETCPGTKIKDFLDYVESESCEQHAAIVNLRQRVEAFATQYPIPGVVTDGLLRN</sequence>
<dbReference type="SUPFAM" id="SSF53383">
    <property type="entry name" value="PLP-dependent transferases"/>
    <property type="match status" value="1"/>
</dbReference>
<evidence type="ECO:0000256" key="1">
    <source>
        <dbReference type="ARBA" id="ARBA00001528"/>
    </source>
</evidence>
<protein>
    <recommendedName>
        <fullName evidence="4">Serine hydroxymethyltransferase-like domain-containing protein</fullName>
    </recommendedName>
</protein>
<evidence type="ECO:0000313" key="6">
    <source>
        <dbReference type="Proteomes" id="UP000822688"/>
    </source>
</evidence>
<dbReference type="InterPro" id="IPR015422">
    <property type="entry name" value="PyrdxlP-dep_Trfase_small"/>
</dbReference>
<dbReference type="Proteomes" id="UP000822688">
    <property type="component" value="Chromosome V"/>
</dbReference>
<gene>
    <name evidence="5" type="ORF">KC19_VG181400</name>
</gene>
<dbReference type="AlphaFoldDB" id="A0A8T0HSE2"/>
<evidence type="ECO:0000256" key="3">
    <source>
        <dbReference type="ARBA" id="ARBA00022898"/>
    </source>
</evidence>
<dbReference type="EMBL" id="CM026426">
    <property type="protein sequence ID" value="KAG0573473.1"/>
    <property type="molecule type" value="Genomic_DNA"/>
</dbReference>
<name>A0A8T0HSE2_CERPU</name>
<dbReference type="InterPro" id="IPR039429">
    <property type="entry name" value="SHMT-like_dom"/>
</dbReference>
<dbReference type="GO" id="GO:0005739">
    <property type="term" value="C:mitochondrion"/>
    <property type="evidence" value="ECO:0007669"/>
    <property type="project" value="TreeGrafter"/>
</dbReference>
<keyword evidence="6" id="KW-1185">Reference proteome</keyword>
<evidence type="ECO:0000313" key="5">
    <source>
        <dbReference type="EMBL" id="KAG0573473.1"/>
    </source>
</evidence>
<evidence type="ECO:0000256" key="2">
    <source>
        <dbReference type="ARBA" id="ARBA00001933"/>
    </source>
</evidence>
<reference evidence="5" key="1">
    <citation type="submission" date="2020-06" db="EMBL/GenBank/DDBJ databases">
        <title>WGS assembly of Ceratodon purpureus strain R40.</title>
        <authorList>
            <person name="Carey S.B."/>
            <person name="Jenkins J."/>
            <person name="Shu S."/>
            <person name="Lovell J.T."/>
            <person name="Sreedasyam A."/>
            <person name="Maumus F."/>
            <person name="Tiley G.P."/>
            <person name="Fernandez-Pozo N."/>
            <person name="Barry K."/>
            <person name="Chen C."/>
            <person name="Wang M."/>
            <person name="Lipzen A."/>
            <person name="Daum C."/>
            <person name="Saski C.A."/>
            <person name="Payton A.C."/>
            <person name="Mcbreen J.C."/>
            <person name="Conrad R.E."/>
            <person name="Kollar L.M."/>
            <person name="Olsson S."/>
            <person name="Huttunen S."/>
            <person name="Landis J.B."/>
            <person name="Wickett N.J."/>
            <person name="Johnson M.G."/>
            <person name="Rensing S.A."/>
            <person name="Grimwood J."/>
            <person name="Schmutz J."/>
            <person name="Mcdaniel S.F."/>
        </authorList>
    </citation>
    <scope>NUCLEOTIDE SEQUENCE</scope>
    <source>
        <strain evidence="5">R40</strain>
    </source>
</reference>
<dbReference type="GO" id="GO:0019264">
    <property type="term" value="P:glycine biosynthetic process from serine"/>
    <property type="evidence" value="ECO:0007669"/>
    <property type="project" value="TreeGrafter"/>
</dbReference>
<dbReference type="Pfam" id="PF00464">
    <property type="entry name" value="SHMT"/>
    <property type="match status" value="1"/>
</dbReference>
<dbReference type="PANTHER" id="PTHR11680">
    <property type="entry name" value="SERINE HYDROXYMETHYLTRANSFERASE"/>
    <property type="match status" value="1"/>
</dbReference>
<keyword evidence="3" id="KW-0663">Pyridoxal phosphate</keyword>
<dbReference type="Gene3D" id="3.90.1150.10">
    <property type="entry name" value="Aspartate Aminotransferase, domain 1"/>
    <property type="match status" value="1"/>
</dbReference>
<comment type="caution">
    <text evidence="5">The sequence shown here is derived from an EMBL/GenBank/DDBJ whole genome shotgun (WGS) entry which is preliminary data.</text>
</comment>
<dbReference type="GO" id="GO:0030170">
    <property type="term" value="F:pyridoxal phosphate binding"/>
    <property type="evidence" value="ECO:0007669"/>
    <property type="project" value="TreeGrafter"/>
</dbReference>
<proteinExistence type="predicted"/>
<accession>A0A8T0HSE2</accession>
<comment type="catalytic activity">
    <reaction evidence="1">
        <text>(6R)-5,10-methylene-5,6,7,8-tetrahydrofolate + glycine + H2O = (6S)-5,6,7,8-tetrahydrofolate + L-serine</text>
        <dbReference type="Rhea" id="RHEA:15481"/>
        <dbReference type="ChEBI" id="CHEBI:15377"/>
        <dbReference type="ChEBI" id="CHEBI:15636"/>
        <dbReference type="ChEBI" id="CHEBI:33384"/>
        <dbReference type="ChEBI" id="CHEBI:57305"/>
        <dbReference type="ChEBI" id="CHEBI:57453"/>
        <dbReference type="EC" id="2.1.2.1"/>
    </reaction>
</comment>
<dbReference type="InterPro" id="IPR015424">
    <property type="entry name" value="PyrdxlP-dep_Trfase"/>
</dbReference>
<organism evidence="5 6">
    <name type="scientific">Ceratodon purpureus</name>
    <name type="common">Fire moss</name>
    <name type="synonym">Dicranum purpureum</name>
    <dbReference type="NCBI Taxonomy" id="3225"/>
    <lineage>
        <taxon>Eukaryota</taxon>
        <taxon>Viridiplantae</taxon>
        <taxon>Streptophyta</taxon>
        <taxon>Embryophyta</taxon>
        <taxon>Bryophyta</taxon>
        <taxon>Bryophytina</taxon>
        <taxon>Bryopsida</taxon>
        <taxon>Dicranidae</taxon>
        <taxon>Pseudoditrichales</taxon>
        <taxon>Ditrichaceae</taxon>
        <taxon>Ceratodon</taxon>
    </lineage>
</organism>